<feature type="domain" description="Cas12f1-like TNB" evidence="2">
    <location>
        <begin position="14"/>
        <end position="49"/>
    </location>
</feature>
<proteinExistence type="predicted"/>
<keyword evidence="1" id="KW-0238">DNA-binding</keyword>
<reference evidence="3 4" key="1">
    <citation type="submission" date="2019-07" db="EMBL/GenBank/DDBJ databases">
        <title>Reclasification of Spiribacter aquaticus.</title>
        <authorList>
            <person name="Leon M.J."/>
            <person name="Sanchez-Porro C."/>
            <person name="Ventosa A."/>
        </authorList>
    </citation>
    <scope>NUCLEOTIDE SEQUENCE [LARGE SCALE GENOMIC DNA]</scope>
    <source>
        <strain evidence="3 4">SP30</strain>
    </source>
</reference>
<comment type="caution">
    <text evidence="3">The sequence shown here is derived from an EMBL/GenBank/DDBJ whole genome shotgun (WGS) entry which is preliminary data.</text>
</comment>
<gene>
    <name evidence="3" type="ORF">FPL11_06340</name>
</gene>
<dbReference type="EMBL" id="VMKP01000002">
    <property type="protein sequence ID" value="TVO65674.1"/>
    <property type="molecule type" value="Genomic_DNA"/>
</dbReference>
<evidence type="ECO:0000313" key="3">
    <source>
        <dbReference type="EMBL" id="TVO65674.1"/>
    </source>
</evidence>
<dbReference type="GO" id="GO:0003677">
    <property type="term" value="F:DNA binding"/>
    <property type="evidence" value="ECO:0007669"/>
    <property type="project" value="UniProtKB-KW"/>
</dbReference>
<sequence length="104" mass="11399">MMVVAVCEIAGGDQCSGCGHVRAAGPLSTRRWQCSECGTEHDRDINAAVTRPLHTPDTHGVYTRIGHTLDVVRRCIGIVCSVRKPLMTLLMSLIDTKRHSTQSR</sequence>
<evidence type="ECO:0000259" key="2">
    <source>
        <dbReference type="Pfam" id="PF07282"/>
    </source>
</evidence>
<dbReference type="AlphaFoldDB" id="A0A557RKI1"/>
<protein>
    <submittedName>
        <fullName evidence="3">Transposase</fullName>
    </submittedName>
</protein>
<organism evidence="3 4">
    <name type="scientific">Spiribacter aquaticus</name>
    <dbReference type="NCBI Taxonomy" id="1935996"/>
    <lineage>
        <taxon>Bacteria</taxon>
        <taxon>Pseudomonadati</taxon>
        <taxon>Pseudomonadota</taxon>
        <taxon>Gammaproteobacteria</taxon>
        <taxon>Chromatiales</taxon>
        <taxon>Ectothiorhodospiraceae</taxon>
        <taxon>Spiribacter</taxon>
    </lineage>
</organism>
<dbReference type="Pfam" id="PF07282">
    <property type="entry name" value="Cas12f1-like_TNB"/>
    <property type="match status" value="1"/>
</dbReference>
<dbReference type="InterPro" id="IPR010095">
    <property type="entry name" value="Cas12f1-like_TNB"/>
</dbReference>
<name>A0A557RKI1_9GAMM</name>
<dbReference type="Proteomes" id="UP000316688">
    <property type="component" value="Unassembled WGS sequence"/>
</dbReference>
<keyword evidence="4" id="KW-1185">Reference proteome</keyword>
<accession>A0A557RKI1</accession>
<evidence type="ECO:0000256" key="1">
    <source>
        <dbReference type="ARBA" id="ARBA00023125"/>
    </source>
</evidence>
<evidence type="ECO:0000313" key="4">
    <source>
        <dbReference type="Proteomes" id="UP000316688"/>
    </source>
</evidence>